<feature type="compositionally biased region" description="Basic residues" evidence="1">
    <location>
        <begin position="136"/>
        <end position="151"/>
    </location>
</feature>
<sequence length="151" mass="16844">MAQKPVEEEQTADMIPEPSTPGSIPADDLPMPRKLVVKPEPLISAENLRTPNPLKAPRQKTQWDHESKYPHVARQERPGSAKPHGAERDGAAKHPAQPAFQKPKGVDAPTAAESKSNGKKRRQDERDSDTILESRRAKKQKKQKQKKPAEE</sequence>
<dbReference type="Proteomes" id="UP000076738">
    <property type="component" value="Unassembled WGS sequence"/>
</dbReference>
<feature type="compositionally biased region" description="Basic and acidic residues" evidence="1">
    <location>
        <begin position="61"/>
        <end position="92"/>
    </location>
</feature>
<protein>
    <submittedName>
        <fullName evidence="2">Uncharacterized protein</fullName>
    </submittedName>
</protein>
<proteinExistence type="predicted"/>
<evidence type="ECO:0000313" key="2">
    <source>
        <dbReference type="EMBL" id="KZO96796.1"/>
    </source>
</evidence>
<feature type="compositionally biased region" description="Basic and acidic residues" evidence="1">
    <location>
        <begin position="122"/>
        <end position="135"/>
    </location>
</feature>
<dbReference type="EMBL" id="KV417282">
    <property type="protein sequence ID" value="KZO96796.1"/>
    <property type="molecule type" value="Genomic_DNA"/>
</dbReference>
<evidence type="ECO:0000256" key="1">
    <source>
        <dbReference type="SAM" id="MobiDB-lite"/>
    </source>
</evidence>
<evidence type="ECO:0000313" key="3">
    <source>
        <dbReference type="Proteomes" id="UP000076738"/>
    </source>
</evidence>
<gene>
    <name evidence="2" type="ORF">CALVIDRAFT_536718</name>
</gene>
<organism evidence="2 3">
    <name type="scientific">Calocera viscosa (strain TUFC12733)</name>
    <dbReference type="NCBI Taxonomy" id="1330018"/>
    <lineage>
        <taxon>Eukaryota</taxon>
        <taxon>Fungi</taxon>
        <taxon>Dikarya</taxon>
        <taxon>Basidiomycota</taxon>
        <taxon>Agaricomycotina</taxon>
        <taxon>Dacrymycetes</taxon>
        <taxon>Dacrymycetales</taxon>
        <taxon>Dacrymycetaceae</taxon>
        <taxon>Calocera</taxon>
    </lineage>
</organism>
<dbReference type="AlphaFoldDB" id="A0A167MK14"/>
<accession>A0A167MK14</accession>
<name>A0A167MK14_CALVF</name>
<reference evidence="2 3" key="1">
    <citation type="journal article" date="2016" name="Mol. Biol. Evol.">
        <title>Comparative Genomics of Early-Diverging Mushroom-Forming Fungi Provides Insights into the Origins of Lignocellulose Decay Capabilities.</title>
        <authorList>
            <person name="Nagy L.G."/>
            <person name="Riley R."/>
            <person name="Tritt A."/>
            <person name="Adam C."/>
            <person name="Daum C."/>
            <person name="Floudas D."/>
            <person name="Sun H."/>
            <person name="Yadav J.S."/>
            <person name="Pangilinan J."/>
            <person name="Larsson K.H."/>
            <person name="Matsuura K."/>
            <person name="Barry K."/>
            <person name="Labutti K."/>
            <person name="Kuo R."/>
            <person name="Ohm R.A."/>
            <person name="Bhattacharya S.S."/>
            <person name="Shirouzu T."/>
            <person name="Yoshinaga Y."/>
            <person name="Martin F.M."/>
            <person name="Grigoriev I.V."/>
            <person name="Hibbett D.S."/>
        </authorList>
    </citation>
    <scope>NUCLEOTIDE SEQUENCE [LARGE SCALE GENOMIC DNA]</scope>
    <source>
        <strain evidence="2 3">TUFC12733</strain>
    </source>
</reference>
<keyword evidence="3" id="KW-1185">Reference proteome</keyword>
<feature type="region of interest" description="Disordered" evidence="1">
    <location>
        <begin position="1"/>
        <end position="151"/>
    </location>
</feature>